<evidence type="ECO:0000313" key="2">
    <source>
        <dbReference type="Proteomes" id="UP000828048"/>
    </source>
</evidence>
<protein>
    <submittedName>
        <fullName evidence="1">Uncharacterized protein</fullName>
    </submittedName>
</protein>
<dbReference type="Proteomes" id="UP000828048">
    <property type="component" value="Chromosome 3"/>
</dbReference>
<proteinExistence type="predicted"/>
<name>A0ACB7Z0E5_9ERIC</name>
<dbReference type="EMBL" id="CM037153">
    <property type="protein sequence ID" value="KAH7859227.1"/>
    <property type="molecule type" value="Genomic_DNA"/>
</dbReference>
<sequence>MVKVKGGFDKSSNKGGTSKEDEVNKSSKKGEVGKKGDVPEVLGKEFWFRALYLGGVENFWQAIREFRVVGKGPPNLLLRVPEAVVGGDELDPTVVYSSLRANVARDKGWVDVMLSRWCSITHTFLAAWGEFTSTLEDVCYLMGLNAIGEINLAFSGWVLYWYRDFGPIRKDDLKDEVPRVGFKKVWYLVAFLTLWLSHVFPDPPEVRGGLALAIDDESKFVVDRMWRIVEELFLLGYILRRPRPWRWVWGADKKSFLVVNLLTLGAMPFYLGGEFGVVIYNPLRVARQFGLDQGISAILASVDGQDAWSQYLKGEWGKDANVSQAVVTFPGKHRVGCCTASWRSFWKNNLATFYEFVESPPDSESVTVEVVDSKKSSDLCTASNVHRETWGYSKFLKDEILDLVDGFCDTGTHSKKKARKLPFANSSLAQIKRIFGNEADGLDVPTDDLNDVEMLSEGPNEGGFASNPSYRHGMGKQLRDIPMPSATEVFMDGENEESSEGDGSANDLSSESKESREEDKIEEERCGVVGKGTDVVLDGGLVVASKEVVCLEEIDSSSSQAGDLVPSALGRVGGASATPRRSTSEVVIDSTREKKDAEFIVVYQDDGSVELKKGCKSVTVKLKYFDGTVAHLEGVFQQVEEKLGKAKALVTSLEDDEAFCVEKLNAASG</sequence>
<gene>
    <name evidence="1" type="ORF">Vadar_033392</name>
</gene>
<comment type="caution">
    <text evidence="1">The sequence shown here is derived from an EMBL/GenBank/DDBJ whole genome shotgun (WGS) entry which is preliminary data.</text>
</comment>
<organism evidence="1 2">
    <name type="scientific">Vaccinium darrowii</name>
    <dbReference type="NCBI Taxonomy" id="229202"/>
    <lineage>
        <taxon>Eukaryota</taxon>
        <taxon>Viridiplantae</taxon>
        <taxon>Streptophyta</taxon>
        <taxon>Embryophyta</taxon>
        <taxon>Tracheophyta</taxon>
        <taxon>Spermatophyta</taxon>
        <taxon>Magnoliopsida</taxon>
        <taxon>eudicotyledons</taxon>
        <taxon>Gunneridae</taxon>
        <taxon>Pentapetalae</taxon>
        <taxon>asterids</taxon>
        <taxon>Ericales</taxon>
        <taxon>Ericaceae</taxon>
        <taxon>Vaccinioideae</taxon>
        <taxon>Vaccinieae</taxon>
        <taxon>Vaccinium</taxon>
    </lineage>
</organism>
<accession>A0ACB7Z0E5</accession>
<reference evidence="1 2" key="1">
    <citation type="journal article" date="2021" name="Hortic Res">
        <title>High-quality reference genome and annotation aids understanding of berry development for evergreen blueberry (Vaccinium darrowii).</title>
        <authorList>
            <person name="Yu J."/>
            <person name="Hulse-Kemp A.M."/>
            <person name="Babiker E."/>
            <person name="Staton M."/>
        </authorList>
    </citation>
    <scope>NUCLEOTIDE SEQUENCE [LARGE SCALE GENOMIC DNA]</scope>
    <source>
        <strain evidence="2">cv. NJ 8807/NJ 8810</strain>
        <tissue evidence="1">Young leaf</tissue>
    </source>
</reference>
<keyword evidence="2" id="KW-1185">Reference proteome</keyword>
<evidence type="ECO:0000313" key="1">
    <source>
        <dbReference type="EMBL" id="KAH7859227.1"/>
    </source>
</evidence>